<evidence type="ECO:0000259" key="2">
    <source>
        <dbReference type="PROSITE" id="PS50125"/>
    </source>
</evidence>
<dbReference type="CDD" id="cd07302">
    <property type="entry name" value="CHD"/>
    <property type="match status" value="1"/>
</dbReference>
<organism evidence="3">
    <name type="scientific">uncultured Armatimonadetes bacterium</name>
    <dbReference type="NCBI Taxonomy" id="157466"/>
    <lineage>
        <taxon>Bacteria</taxon>
        <taxon>Bacillati</taxon>
        <taxon>Armatimonadota</taxon>
        <taxon>environmental samples</taxon>
    </lineage>
</organism>
<dbReference type="Pfam" id="PF00211">
    <property type="entry name" value="Guanylate_cyc"/>
    <property type="match status" value="1"/>
</dbReference>
<name>A0A6J4IGZ7_9BACT</name>
<dbReference type="InterPro" id="IPR019587">
    <property type="entry name" value="Polyketide_cyclase/dehydratase"/>
</dbReference>
<dbReference type="SUPFAM" id="SSF55073">
    <property type="entry name" value="Nucleotide cyclase"/>
    <property type="match status" value="1"/>
</dbReference>
<dbReference type="PANTHER" id="PTHR43081">
    <property type="entry name" value="ADENYLATE CYCLASE, TERMINAL-DIFFERENTIATION SPECIFIC-RELATED"/>
    <property type="match status" value="1"/>
</dbReference>
<dbReference type="PROSITE" id="PS50125">
    <property type="entry name" value="GUANYLATE_CYCLASE_2"/>
    <property type="match status" value="1"/>
</dbReference>
<dbReference type="EMBL" id="CADCTO010000241">
    <property type="protein sequence ID" value="CAA9250150.1"/>
    <property type="molecule type" value="Genomic_DNA"/>
</dbReference>
<dbReference type="AlphaFoldDB" id="A0A6J4IGZ7"/>
<dbReference type="GO" id="GO:0035556">
    <property type="term" value="P:intracellular signal transduction"/>
    <property type="evidence" value="ECO:0007669"/>
    <property type="project" value="InterPro"/>
</dbReference>
<protein>
    <submittedName>
        <fullName evidence="3">Adenylate cyclase</fullName>
        <ecNumber evidence="3">4.6.1.1</ecNumber>
    </submittedName>
</protein>
<proteinExistence type="inferred from homology"/>
<sequence>MAADVIRVEREERFEVPREALWSLVTDTDRLNREVGLPPVRFSFLPNEWGGSTMQAETRIAGLTLRYREEPYRWVRPGEFSVRRVFRSGPVAELVLGMRFEPDGPGATRAVAYTDATPMNFVAGPLTRTVAGSAVNGLLGACRSFEAFLRGSAPTAYPRHSARPPADAERLGRAMAALTGRGVDAGLAAHLTELITEAPVEDVVNIRPFALADRWGRARQEVLQACLLGVRARLLELRWRVLCPACRGAGDPFPRLSDMASQEAHCPSCDIRFGPEFDRSVEVCFSVAPEVRPVQTGEATYCIGGPGAAPHVVAQWPLAGEEERVDSLALPPGRYTLRSPQGGSVEIELRDDAPAGDVTVTLRQHERRGRIDLCPGPRLPTRARWRLRSALPGPAAVLRLETPGWMADVATAAQVTSLQAFRDAFGSEVLSPGVDLAVRQIAILFSDLRGSTLLYRTRGDAPSYAAVRDHFQFLRGTLGAHGGGVVKTIGDAVMAAFPDADEALAAALEVQRLAAADSHPFVIKLGLHAGPALAVNANGVLDYFGQTVNLASRFQAQSVGGDVVVAESLAEDPRVTARIAPLRQERFSLSLPGTDEPALLIRLWPQKRDAGGG</sequence>
<dbReference type="CDD" id="cd07812">
    <property type="entry name" value="SRPBCC"/>
    <property type="match status" value="1"/>
</dbReference>
<dbReference type="InterPro" id="IPR001054">
    <property type="entry name" value="A/G_cyclase"/>
</dbReference>
<feature type="domain" description="Guanylate cyclase" evidence="2">
    <location>
        <begin position="442"/>
        <end position="555"/>
    </location>
</feature>
<accession>A0A6J4IGZ7</accession>
<evidence type="ECO:0000256" key="1">
    <source>
        <dbReference type="ARBA" id="ARBA00005381"/>
    </source>
</evidence>
<comment type="similarity">
    <text evidence="1">Belongs to the adenylyl cyclase class-3 family.</text>
</comment>
<dbReference type="Gene3D" id="3.30.70.1230">
    <property type="entry name" value="Nucleotide cyclase"/>
    <property type="match status" value="1"/>
</dbReference>
<dbReference type="InterPro" id="IPR023393">
    <property type="entry name" value="START-like_dom_sf"/>
</dbReference>
<gene>
    <name evidence="3" type="ORF">AVDCRST_MAG63-1881</name>
</gene>
<dbReference type="InterPro" id="IPR050697">
    <property type="entry name" value="Adenylyl/Guanylyl_Cyclase_3/4"/>
</dbReference>
<dbReference type="Pfam" id="PF10604">
    <property type="entry name" value="Polyketide_cyc2"/>
    <property type="match status" value="1"/>
</dbReference>
<dbReference type="PANTHER" id="PTHR43081:SF19">
    <property type="entry name" value="PH-SENSITIVE ADENYLATE CYCLASE RV1264"/>
    <property type="match status" value="1"/>
</dbReference>
<dbReference type="InterPro" id="IPR045983">
    <property type="entry name" value="GUC-dom-containing_N"/>
</dbReference>
<dbReference type="SMART" id="SM00044">
    <property type="entry name" value="CYCc"/>
    <property type="match status" value="1"/>
</dbReference>
<dbReference type="SUPFAM" id="SSF55961">
    <property type="entry name" value="Bet v1-like"/>
    <property type="match status" value="1"/>
</dbReference>
<keyword evidence="3" id="KW-0456">Lyase</keyword>
<dbReference type="GO" id="GO:0004016">
    <property type="term" value="F:adenylate cyclase activity"/>
    <property type="evidence" value="ECO:0007669"/>
    <property type="project" value="UniProtKB-EC"/>
</dbReference>
<dbReference type="InterPro" id="IPR029787">
    <property type="entry name" value="Nucleotide_cyclase"/>
</dbReference>
<evidence type="ECO:0000313" key="3">
    <source>
        <dbReference type="EMBL" id="CAA9250150.1"/>
    </source>
</evidence>
<dbReference type="Pfam" id="PF19363">
    <property type="entry name" value="DUF5939"/>
    <property type="match status" value="1"/>
</dbReference>
<dbReference type="Gene3D" id="3.30.530.20">
    <property type="match status" value="1"/>
</dbReference>
<reference evidence="3" key="1">
    <citation type="submission" date="2020-02" db="EMBL/GenBank/DDBJ databases">
        <authorList>
            <person name="Meier V. D."/>
        </authorList>
    </citation>
    <scope>NUCLEOTIDE SEQUENCE</scope>
    <source>
        <strain evidence="3">AVDCRST_MAG63</strain>
    </source>
</reference>
<dbReference type="EC" id="4.6.1.1" evidence="3"/>
<dbReference type="GO" id="GO:0006171">
    <property type="term" value="P:cAMP biosynthetic process"/>
    <property type="evidence" value="ECO:0007669"/>
    <property type="project" value="TreeGrafter"/>
</dbReference>